<reference evidence="2 3" key="1">
    <citation type="submission" date="2016-11" db="EMBL/GenBank/DDBJ databases">
        <authorList>
            <person name="Jaros S."/>
            <person name="Januszkiewicz K."/>
            <person name="Wedrychowicz H."/>
        </authorList>
    </citation>
    <scope>NUCLEOTIDE SEQUENCE [LARGE SCALE GENOMIC DNA]</scope>
    <source>
        <strain evidence="2 3">DSM 2631</strain>
    </source>
</reference>
<feature type="region of interest" description="Disordered" evidence="1">
    <location>
        <begin position="69"/>
        <end position="88"/>
    </location>
</feature>
<evidence type="ECO:0000256" key="1">
    <source>
        <dbReference type="SAM" id="MobiDB-lite"/>
    </source>
</evidence>
<evidence type="ECO:0000313" key="3">
    <source>
        <dbReference type="Proteomes" id="UP000184035"/>
    </source>
</evidence>
<sequence>MANRKIIALTSSVFFGLSVLGIGATPNNHKELKCELIQEEQPSFHNADEKARYDKLVEEGKEIEKEKIRQEEENRKREELEKQKAEKERTEKEKTFILTFYTSLDCENGYGAITCRGQKLQDGIVANNVLPLGTKIQLENIGEVVVSDRGGADFNSSNRLDVFVPRRHGESESHYYNRVNNMGRVKVKGTIIE</sequence>
<dbReference type="CDD" id="cd14667">
    <property type="entry name" value="3D_containing_proteins"/>
    <property type="match status" value="1"/>
</dbReference>
<accession>A0A1M4ZAJ2</accession>
<name>A0A1M4ZAJ2_9CLOT</name>
<dbReference type="InterPro" id="IPR059180">
    <property type="entry name" value="3D_YorM"/>
</dbReference>
<dbReference type="Proteomes" id="UP000184035">
    <property type="component" value="Unassembled WGS sequence"/>
</dbReference>
<protein>
    <submittedName>
        <fullName evidence="2">3D (Asp-Asp-Asp) domain-containing protein</fullName>
    </submittedName>
</protein>
<dbReference type="OrthoDB" id="1754181at2"/>
<keyword evidence="3" id="KW-1185">Reference proteome</keyword>
<dbReference type="EMBL" id="FQVM01000040">
    <property type="protein sequence ID" value="SHF14827.1"/>
    <property type="molecule type" value="Genomic_DNA"/>
</dbReference>
<evidence type="ECO:0000313" key="2">
    <source>
        <dbReference type="EMBL" id="SHF14827.1"/>
    </source>
</evidence>
<gene>
    <name evidence="2" type="ORF">SAMN05443638_14012</name>
</gene>
<dbReference type="RefSeq" id="WP_072897744.1">
    <property type="nucleotide sequence ID" value="NZ_FQVM01000040.1"/>
</dbReference>
<dbReference type="AlphaFoldDB" id="A0A1M4ZAJ2"/>
<organism evidence="2 3">
    <name type="scientific">Clostridium fallax</name>
    <dbReference type="NCBI Taxonomy" id="1533"/>
    <lineage>
        <taxon>Bacteria</taxon>
        <taxon>Bacillati</taxon>
        <taxon>Bacillota</taxon>
        <taxon>Clostridia</taxon>
        <taxon>Eubacteriales</taxon>
        <taxon>Clostridiaceae</taxon>
        <taxon>Clostridium</taxon>
    </lineage>
</organism>
<proteinExistence type="predicted"/>